<evidence type="ECO:0000313" key="7">
    <source>
        <dbReference type="Proteomes" id="UP000070160"/>
    </source>
</evidence>
<dbReference type="Gene3D" id="1.10.45.10">
    <property type="entry name" value="Vanillyl-alcohol Oxidase, Chain A, domain 4"/>
    <property type="match status" value="1"/>
</dbReference>
<dbReference type="InterPro" id="IPR051914">
    <property type="entry name" value="FAD-linked_OxidoTrans_Type4"/>
</dbReference>
<protein>
    <submittedName>
        <fullName evidence="6">Putative glycolate oxidase, subunit GlcD</fullName>
    </submittedName>
</protein>
<dbReference type="Pfam" id="PF02913">
    <property type="entry name" value="FAD-oxidase_C"/>
    <property type="match status" value="1"/>
</dbReference>
<comment type="cofactor">
    <cofactor evidence="1">
        <name>FAD</name>
        <dbReference type="ChEBI" id="CHEBI:57692"/>
    </cofactor>
</comment>
<dbReference type="Gene3D" id="3.30.465.10">
    <property type="match status" value="1"/>
</dbReference>
<dbReference type="InterPro" id="IPR016164">
    <property type="entry name" value="FAD-linked_Oxase-like_C"/>
</dbReference>
<feature type="domain" description="FAD-binding PCMH-type" evidence="5">
    <location>
        <begin position="43"/>
        <end position="222"/>
    </location>
</feature>
<name>A0A134CLZ0_9FIRM</name>
<dbReference type="SUPFAM" id="SSF56176">
    <property type="entry name" value="FAD-binding/transporter-associated domain-like"/>
    <property type="match status" value="1"/>
</dbReference>
<keyword evidence="2" id="KW-0285">Flavoprotein</keyword>
<evidence type="ECO:0000256" key="1">
    <source>
        <dbReference type="ARBA" id="ARBA00001974"/>
    </source>
</evidence>
<evidence type="ECO:0000313" key="6">
    <source>
        <dbReference type="EMBL" id="KXB93149.1"/>
    </source>
</evidence>
<dbReference type="PROSITE" id="PS51387">
    <property type="entry name" value="FAD_PCMH"/>
    <property type="match status" value="1"/>
</dbReference>
<dbReference type="PATRIC" id="fig|1588748.3.peg.65"/>
<evidence type="ECO:0000256" key="4">
    <source>
        <dbReference type="ARBA" id="ARBA00023002"/>
    </source>
</evidence>
<accession>A0A134CLZ0</accession>
<dbReference type="GO" id="GO:0016491">
    <property type="term" value="F:oxidoreductase activity"/>
    <property type="evidence" value="ECO:0007669"/>
    <property type="project" value="UniProtKB-KW"/>
</dbReference>
<comment type="caution">
    <text evidence="6">The sequence shown here is derived from an EMBL/GenBank/DDBJ whole genome shotgun (WGS) entry which is preliminary data.</text>
</comment>
<proteinExistence type="predicted"/>
<dbReference type="FunFam" id="1.10.45.10:FF:000001">
    <property type="entry name" value="D-lactate dehydrogenase mitochondrial"/>
    <property type="match status" value="1"/>
</dbReference>
<dbReference type="Pfam" id="PF01565">
    <property type="entry name" value="FAD_binding_4"/>
    <property type="match status" value="1"/>
</dbReference>
<sequence length="467" mass="50989">MTYQKLTEKTLKKLASIVGEEFVRTQPDVLQTYSHDEVSDTTYHHLPEAVVFPQSTEEIAAIMKLANVAHFPVVPRGGGTGLACGAVPLYGGVVLSTERMDRILALDPAGLYAIVEPGVRTADLQAAAAAKGLFYAGDPCSSDSCCIGGNIATNAGGNRAVKYGTTRHQIYALTVVTPTGDIIQTGARLKKQSTGYCLEQLIAGSEGTLGIITQATLKLLPRPKQIVDILAIFPTPTKAIDTAACLLQAGLLPTCIEFMDEPTLRSIEAYLHEPLPGKDKRNYVIIEMDGTEEEMEPALESIDTICQRQGATDILVADYKKIWRARKAFAEAVRAESLLVSKEDVVVPIERQGEFFHIINDLAHKYNLITRIAGHIGDGNIHLNILKPAEESYLTWQKRVTENQTALYTALYQLGGRLSGEHGIGAKRRDLMERFTDPATLALMKTIKKALDPQYVLNPGKIFDISK</sequence>
<dbReference type="EMBL" id="LSDT01000002">
    <property type="protein sequence ID" value="KXB93149.1"/>
    <property type="molecule type" value="Genomic_DNA"/>
</dbReference>
<dbReference type="RefSeq" id="WP_062484845.1">
    <property type="nucleotide sequence ID" value="NZ_KQ960925.1"/>
</dbReference>
<dbReference type="InterPro" id="IPR016169">
    <property type="entry name" value="FAD-bd_PCMH_sub2"/>
</dbReference>
<dbReference type="Gene3D" id="3.30.70.2740">
    <property type="match status" value="1"/>
</dbReference>
<dbReference type="SUPFAM" id="SSF55103">
    <property type="entry name" value="FAD-linked oxidases, C-terminal domain"/>
    <property type="match status" value="1"/>
</dbReference>
<dbReference type="InterPro" id="IPR006094">
    <property type="entry name" value="Oxid_FAD_bind_N"/>
</dbReference>
<dbReference type="InterPro" id="IPR016171">
    <property type="entry name" value="Vanillyl_alc_oxidase_C-sub2"/>
</dbReference>
<dbReference type="Gene3D" id="3.30.43.10">
    <property type="entry name" value="Uridine Diphospho-n-acetylenolpyruvylglucosamine Reductase, domain 2"/>
    <property type="match status" value="1"/>
</dbReference>
<keyword evidence="4" id="KW-0560">Oxidoreductase</keyword>
<dbReference type="InterPro" id="IPR016167">
    <property type="entry name" value="FAD-bd_PCMH_sub1"/>
</dbReference>
<dbReference type="InterPro" id="IPR036318">
    <property type="entry name" value="FAD-bd_PCMH-like_sf"/>
</dbReference>
<evidence type="ECO:0000256" key="2">
    <source>
        <dbReference type="ARBA" id="ARBA00022630"/>
    </source>
</evidence>
<dbReference type="Proteomes" id="UP000070160">
    <property type="component" value="Unassembled WGS sequence"/>
</dbReference>
<dbReference type="InterPro" id="IPR004113">
    <property type="entry name" value="FAD-bd_oxidored_4_C"/>
</dbReference>
<dbReference type="InterPro" id="IPR016166">
    <property type="entry name" value="FAD-bd_PCMH"/>
</dbReference>
<dbReference type="GO" id="GO:0071949">
    <property type="term" value="F:FAD binding"/>
    <property type="evidence" value="ECO:0007669"/>
    <property type="project" value="InterPro"/>
</dbReference>
<gene>
    <name evidence="6" type="ORF">HMPREF3182_00066</name>
</gene>
<dbReference type="PANTHER" id="PTHR42934">
    <property type="entry name" value="GLYCOLATE OXIDASE SUBUNIT GLCD"/>
    <property type="match status" value="1"/>
</dbReference>
<evidence type="ECO:0000256" key="3">
    <source>
        <dbReference type="ARBA" id="ARBA00022827"/>
    </source>
</evidence>
<keyword evidence="7" id="KW-1185">Reference proteome</keyword>
<keyword evidence="3" id="KW-0274">FAD</keyword>
<evidence type="ECO:0000259" key="5">
    <source>
        <dbReference type="PROSITE" id="PS51387"/>
    </source>
</evidence>
<dbReference type="Gene3D" id="3.30.70.2190">
    <property type="match status" value="1"/>
</dbReference>
<dbReference type="STRING" id="1588748.HMPREF3182_00066"/>
<dbReference type="PANTHER" id="PTHR42934:SF2">
    <property type="entry name" value="GLYCOLATE OXIDASE SUBUNIT GLCD"/>
    <property type="match status" value="1"/>
</dbReference>
<organism evidence="6 7">
    <name type="scientific">Megasphaera hutchinsoni</name>
    <dbReference type="NCBI Taxonomy" id="1588748"/>
    <lineage>
        <taxon>Bacteria</taxon>
        <taxon>Bacillati</taxon>
        <taxon>Bacillota</taxon>
        <taxon>Negativicutes</taxon>
        <taxon>Veillonellales</taxon>
        <taxon>Veillonellaceae</taxon>
        <taxon>Megasphaera</taxon>
    </lineage>
</organism>
<dbReference type="AlphaFoldDB" id="A0A134CLZ0"/>
<reference evidence="7" key="1">
    <citation type="submission" date="2016-01" db="EMBL/GenBank/DDBJ databases">
        <authorList>
            <person name="Mitreva M."/>
            <person name="Pepin K.H."/>
            <person name="Mihindukulasuriya K.A."/>
            <person name="Fulton R."/>
            <person name="Fronick C."/>
            <person name="O'Laughlin M."/>
            <person name="Miner T."/>
            <person name="Herter B."/>
            <person name="Rosa B.A."/>
            <person name="Cordes M."/>
            <person name="Tomlinson C."/>
            <person name="Wollam A."/>
            <person name="Palsikar V.B."/>
            <person name="Mardis E.R."/>
            <person name="Wilson R.K."/>
        </authorList>
    </citation>
    <scope>NUCLEOTIDE SEQUENCE [LARGE SCALE GENOMIC DNA]</scope>
    <source>
        <strain evidence="7">KA00182</strain>
    </source>
</reference>